<evidence type="ECO:0008006" key="4">
    <source>
        <dbReference type="Google" id="ProtNLM"/>
    </source>
</evidence>
<gene>
    <name evidence="2" type="ORF">BJY16_007710</name>
</gene>
<sequence length="933" mass="99308">MSVDLTFERLVPLLQGNEFEQVATTLVEAGEPARRALAGPLQEYLRGEEPVPYPQPVYPMHDPRWTPPGMPVRIDRIELLRRHNQAATVAGAACLTGTAKLVTWLRSGWFGHRDPAFADAILRVLLAPGRPPLSAVARSLATKLRPRQAEQLWWMISRLLVAAGEPAPVTEATLTGWVWETGCTAAALRADPHTAVLLPHLFTTPRITALLEPEAAAGLAELAADSAETRAVVLAGCVFRLADGDRPGALRPVVDLHRRLAPSAAECAEHHQAYLRMLSGPHSTVVEQAIQALRTAFDAGLLDAEVVADAAWTVLPRREKKLVRAQLDWLADALGRKPDQLLFEALLTGLHSDAVDLAERTLRLAATHLPALGPPARQQLAAVADGLTGDLERQVAALLSSAEPAVDSGPGQARVPDGRGSGAATSAGERPGAAPMPERIASIPELISATVALFGKELLEPVQLELVLDGLVRFVRIDRAAVAAGLEPQVPQWYESPLAVLCRVIWTGSWPGWQPGQLWDRVTAPPPWMVAERLLELAAQMAGEPPPALLATPATVDGHVDPRRVLALLTMAEDEQWQPGRFDLSQALLRLPREPDPAVVADAERLTSPAGRTFAAWLRGGGLPDPEVVTLDTLWHSCADPGDCTCRMPYQPRRTTAFEPLHLPVPVTVTSHPGTDRPRARTAHREPHAPPEEPTAAPSGPPASAELMAFTVPRGLLAMAADEAPYRSIDYHRRAEMASWPMMLPGHPEIVAAQALPELATAADNDLHHQLALLPVLAASTGPFGRAMALCLACGLSAGRGTGRVAATDAFLELAARGKLDGAMVGQELAAVHGTGRLTVKRVAGCLTEAVRAGATTEVWAAVRELLPVVLADPGPGAPDLLVVAEAAAAATGACDTFAGLDEIAARRGRTRLVTEAARLSRTLSANRSPAGR</sequence>
<dbReference type="Proteomes" id="UP000546162">
    <property type="component" value="Unassembled WGS sequence"/>
</dbReference>
<evidence type="ECO:0000313" key="2">
    <source>
        <dbReference type="EMBL" id="MBB4744251.1"/>
    </source>
</evidence>
<evidence type="ECO:0000313" key="3">
    <source>
        <dbReference type="Proteomes" id="UP000546162"/>
    </source>
</evidence>
<reference evidence="2 3" key="1">
    <citation type="submission" date="2020-08" db="EMBL/GenBank/DDBJ databases">
        <title>Sequencing the genomes of 1000 actinobacteria strains.</title>
        <authorList>
            <person name="Klenk H.-P."/>
        </authorList>
    </citation>
    <scope>NUCLEOTIDE SEQUENCE [LARGE SCALE GENOMIC DNA]</scope>
    <source>
        <strain evidence="2 3">DSM 45809</strain>
    </source>
</reference>
<dbReference type="AlphaFoldDB" id="A0A7W7H5A4"/>
<organism evidence="2 3">
    <name type="scientific">Actinoplanes octamycinicus</name>
    <dbReference type="NCBI Taxonomy" id="135948"/>
    <lineage>
        <taxon>Bacteria</taxon>
        <taxon>Bacillati</taxon>
        <taxon>Actinomycetota</taxon>
        <taxon>Actinomycetes</taxon>
        <taxon>Micromonosporales</taxon>
        <taxon>Micromonosporaceae</taxon>
        <taxon>Actinoplanes</taxon>
    </lineage>
</organism>
<comment type="caution">
    <text evidence="2">The sequence shown here is derived from an EMBL/GenBank/DDBJ whole genome shotgun (WGS) entry which is preliminary data.</text>
</comment>
<proteinExistence type="predicted"/>
<feature type="compositionally biased region" description="Low complexity" evidence="1">
    <location>
        <begin position="694"/>
        <end position="705"/>
    </location>
</feature>
<name>A0A7W7H5A4_9ACTN</name>
<keyword evidence="3" id="KW-1185">Reference proteome</keyword>
<feature type="region of interest" description="Disordered" evidence="1">
    <location>
        <begin position="401"/>
        <end position="435"/>
    </location>
</feature>
<dbReference type="EMBL" id="JACHNB010000001">
    <property type="protein sequence ID" value="MBB4744251.1"/>
    <property type="molecule type" value="Genomic_DNA"/>
</dbReference>
<dbReference type="RefSeq" id="WP_185044436.1">
    <property type="nucleotide sequence ID" value="NZ_BAABFG010000005.1"/>
</dbReference>
<accession>A0A7W7H5A4</accession>
<evidence type="ECO:0000256" key="1">
    <source>
        <dbReference type="SAM" id="MobiDB-lite"/>
    </source>
</evidence>
<feature type="region of interest" description="Disordered" evidence="1">
    <location>
        <begin position="665"/>
        <end position="705"/>
    </location>
</feature>
<feature type="compositionally biased region" description="Basic and acidic residues" evidence="1">
    <location>
        <begin position="674"/>
        <end position="691"/>
    </location>
</feature>
<protein>
    <recommendedName>
        <fullName evidence="4">Secreted protein</fullName>
    </recommendedName>
</protein>